<evidence type="ECO:0000256" key="1">
    <source>
        <dbReference type="ARBA" id="ARBA00001933"/>
    </source>
</evidence>
<name>A0A7C3UZV6_UNCW3</name>
<protein>
    <recommendedName>
        <fullName evidence="6">Histidinol-phosphate aminotransferase</fullName>
        <ecNumber evidence="6">2.6.1.9</ecNumber>
    </recommendedName>
    <alternativeName>
        <fullName evidence="6">Imidazole acetol-phosphate transaminase</fullName>
    </alternativeName>
</protein>
<dbReference type="EC" id="2.6.1.9" evidence="6"/>
<sequence>MLEPRKDLGRITPYRPGKPIEEVVREMRLKRVIKLASNENPLGPSPKALKALKGAFKESFLYPDDTNYYLKAKLSEVYRVGMEKIVVGNGSVELIYLAALAFLDRESEMIVSDGSFVIGKISGLVAGARVIEVPLRDYCHDLMSMLEHITPQTKVIYLDTPMNPLGTAIKREQFNYFMERLPEHVLVIVDEAYREYIIQKGYIDTFRYLRQGKNILILRTFSKIYGLAGLRVGYGFCREEIAEAINKVRYPFHINRLAQYAAIAALDDKRHIRRSIKVNEAGKRYLYRELERLKLFYLPSYANFVFVNFTSDSQVIYQRLLQEGVITRTLKEYNFPNALRVTVGTQEENEIFVAALKKVLGQP</sequence>
<keyword evidence="4 6" id="KW-0808">Transferase</keyword>
<dbReference type="SUPFAM" id="SSF53383">
    <property type="entry name" value="PLP-dependent transferases"/>
    <property type="match status" value="1"/>
</dbReference>
<dbReference type="AlphaFoldDB" id="A0A7C3UZV6"/>
<feature type="domain" description="Aminotransferase class I/classII large" evidence="7">
    <location>
        <begin position="31"/>
        <end position="356"/>
    </location>
</feature>
<gene>
    <name evidence="6" type="primary">hisC</name>
    <name evidence="8" type="ORF">ENX07_06325</name>
</gene>
<dbReference type="GO" id="GO:0004400">
    <property type="term" value="F:histidinol-phosphate transaminase activity"/>
    <property type="evidence" value="ECO:0007669"/>
    <property type="project" value="UniProtKB-UniRule"/>
</dbReference>
<evidence type="ECO:0000313" key="8">
    <source>
        <dbReference type="EMBL" id="HGE99667.1"/>
    </source>
</evidence>
<dbReference type="PANTHER" id="PTHR43643">
    <property type="entry name" value="HISTIDINOL-PHOSPHATE AMINOTRANSFERASE 2"/>
    <property type="match status" value="1"/>
</dbReference>
<dbReference type="Gene3D" id="3.90.1150.10">
    <property type="entry name" value="Aspartate Aminotransferase, domain 1"/>
    <property type="match status" value="1"/>
</dbReference>
<dbReference type="UniPathway" id="UPA00031">
    <property type="reaction ID" value="UER00012"/>
</dbReference>
<dbReference type="GO" id="GO:0030170">
    <property type="term" value="F:pyridoxal phosphate binding"/>
    <property type="evidence" value="ECO:0007669"/>
    <property type="project" value="InterPro"/>
</dbReference>
<proteinExistence type="inferred from homology"/>
<dbReference type="Pfam" id="PF00155">
    <property type="entry name" value="Aminotran_1_2"/>
    <property type="match status" value="1"/>
</dbReference>
<keyword evidence="5 6" id="KW-0663">Pyridoxal phosphate</keyword>
<dbReference type="InterPro" id="IPR015421">
    <property type="entry name" value="PyrdxlP-dep_Trfase_major"/>
</dbReference>
<dbReference type="HAMAP" id="MF_01023">
    <property type="entry name" value="HisC_aminotrans_2"/>
    <property type="match status" value="1"/>
</dbReference>
<dbReference type="InterPro" id="IPR005861">
    <property type="entry name" value="HisP_aminotrans"/>
</dbReference>
<dbReference type="CDD" id="cd00609">
    <property type="entry name" value="AAT_like"/>
    <property type="match status" value="1"/>
</dbReference>
<dbReference type="InterPro" id="IPR050106">
    <property type="entry name" value="HistidinolP_aminotransfase"/>
</dbReference>
<dbReference type="InterPro" id="IPR004839">
    <property type="entry name" value="Aminotransferase_I/II_large"/>
</dbReference>
<keyword evidence="6" id="KW-0368">Histidine biosynthesis</keyword>
<evidence type="ECO:0000256" key="2">
    <source>
        <dbReference type="ARBA" id="ARBA00011738"/>
    </source>
</evidence>
<evidence type="ECO:0000256" key="3">
    <source>
        <dbReference type="ARBA" id="ARBA00022576"/>
    </source>
</evidence>
<comment type="catalytic activity">
    <reaction evidence="6">
        <text>L-histidinol phosphate + 2-oxoglutarate = 3-(imidazol-4-yl)-2-oxopropyl phosphate + L-glutamate</text>
        <dbReference type="Rhea" id="RHEA:23744"/>
        <dbReference type="ChEBI" id="CHEBI:16810"/>
        <dbReference type="ChEBI" id="CHEBI:29985"/>
        <dbReference type="ChEBI" id="CHEBI:57766"/>
        <dbReference type="ChEBI" id="CHEBI:57980"/>
        <dbReference type="EC" id="2.6.1.9"/>
    </reaction>
</comment>
<dbReference type="Gene3D" id="3.40.640.10">
    <property type="entry name" value="Type I PLP-dependent aspartate aminotransferase-like (Major domain)"/>
    <property type="match status" value="1"/>
</dbReference>
<evidence type="ECO:0000256" key="6">
    <source>
        <dbReference type="HAMAP-Rule" id="MF_01023"/>
    </source>
</evidence>
<comment type="similarity">
    <text evidence="6">Belongs to the class-II pyridoxal-phosphate-dependent aminotransferase family. Histidinol-phosphate aminotransferase subfamily.</text>
</comment>
<organism evidence="8">
    <name type="scientific">candidate division WOR-3 bacterium</name>
    <dbReference type="NCBI Taxonomy" id="2052148"/>
    <lineage>
        <taxon>Bacteria</taxon>
        <taxon>Bacteria division WOR-3</taxon>
    </lineage>
</organism>
<comment type="cofactor">
    <cofactor evidence="1 6">
        <name>pyridoxal 5'-phosphate</name>
        <dbReference type="ChEBI" id="CHEBI:597326"/>
    </cofactor>
</comment>
<accession>A0A7C3UZV6</accession>
<comment type="caution">
    <text evidence="8">The sequence shown here is derived from an EMBL/GenBank/DDBJ whole genome shotgun (WGS) entry which is preliminary data.</text>
</comment>
<evidence type="ECO:0000259" key="7">
    <source>
        <dbReference type="Pfam" id="PF00155"/>
    </source>
</evidence>
<keyword evidence="3 6" id="KW-0032">Aminotransferase</keyword>
<evidence type="ECO:0000256" key="4">
    <source>
        <dbReference type="ARBA" id="ARBA00022679"/>
    </source>
</evidence>
<dbReference type="PANTHER" id="PTHR43643:SF3">
    <property type="entry name" value="HISTIDINOL-PHOSPHATE AMINOTRANSFERASE"/>
    <property type="match status" value="1"/>
</dbReference>
<dbReference type="InterPro" id="IPR015422">
    <property type="entry name" value="PyrdxlP-dep_Trfase_small"/>
</dbReference>
<dbReference type="InterPro" id="IPR015424">
    <property type="entry name" value="PyrdxlP-dep_Trfase"/>
</dbReference>
<feature type="modified residue" description="N6-(pyridoxal phosphate)lysine" evidence="6">
    <location>
        <position position="223"/>
    </location>
</feature>
<comment type="pathway">
    <text evidence="6">Amino-acid biosynthesis; L-histidine biosynthesis; L-histidine from 5-phospho-alpha-D-ribose 1-diphosphate: step 7/9.</text>
</comment>
<evidence type="ECO:0000256" key="5">
    <source>
        <dbReference type="ARBA" id="ARBA00022898"/>
    </source>
</evidence>
<dbReference type="GO" id="GO:0000105">
    <property type="term" value="P:L-histidine biosynthetic process"/>
    <property type="evidence" value="ECO:0007669"/>
    <property type="project" value="UniProtKB-UniRule"/>
</dbReference>
<comment type="subunit">
    <text evidence="2 6">Homodimer.</text>
</comment>
<dbReference type="NCBIfam" id="TIGR01141">
    <property type="entry name" value="hisC"/>
    <property type="match status" value="1"/>
</dbReference>
<reference evidence="8" key="1">
    <citation type="journal article" date="2020" name="mSystems">
        <title>Genome- and Community-Level Interaction Insights into Carbon Utilization and Element Cycling Functions of Hydrothermarchaeota in Hydrothermal Sediment.</title>
        <authorList>
            <person name="Zhou Z."/>
            <person name="Liu Y."/>
            <person name="Xu W."/>
            <person name="Pan J."/>
            <person name="Luo Z.H."/>
            <person name="Li M."/>
        </authorList>
    </citation>
    <scope>NUCLEOTIDE SEQUENCE [LARGE SCALE GENOMIC DNA]</scope>
    <source>
        <strain evidence="8">SpSt-906</strain>
    </source>
</reference>
<dbReference type="EMBL" id="DTMQ01000040">
    <property type="protein sequence ID" value="HGE99667.1"/>
    <property type="molecule type" value="Genomic_DNA"/>
</dbReference>
<keyword evidence="6" id="KW-0028">Amino-acid biosynthesis</keyword>